<proteinExistence type="predicted"/>
<dbReference type="InParanoid" id="A0A1E1KEF9"/>
<dbReference type="EMBL" id="FJUW01000012">
    <property type="protein sequence ID" value="CZS96370.1"/>
    <property type="molecule type" value="Genomic_DNA"/>
</dbReference>
<protein>
    <submittedName>
        <fullName evidence="2">Uncharacterized protein</fullName>
    </submittedName>
</protein>
<organism evidence="2 3">
    <name type="scientific">Rhynchosporium graminicola</name>
    <dbReference type="NCBI Taxonomy" id="2792576"/>
    <lineage>
        <taxon>Eukaryota</taxon>
        <taxon>Fungi</taxon>
        <taxon>Dikarya</taxon>
        <taxon>Ascomycota</taxon>
        <taxon>Pezizomycotina</taxon>
        <taxon>Leotiomycetes</taxon>
        <taxon>Helotiales</taxon>
        <taxon>Ploettnerulaceae</taxon>
        <taxon>Rhynchosporium</taxon>
    </lineage>
</organism>
<reference evidence="3" key="1">
    <citation type="submission" date="2016-03" db="EMBL/GenBank/DDBJ databases">
        <authorList>
            <person name="Ploux O."/>
        </authorList>
    </citation>
    <scope>NUCLEOTIDE SEQUENCE [LARGE SCALE GENOMIC DNA]</scope>
    <source>
        <strain evidence="3">UK7</strain>
    </source>
</reference>
<feature type="compositionally biased region" description="Low complexity" evidence="1">
    <location>
        <begin position="13"/>
        <end position="49"/>
    </location>
</feature>
<evidence type="ECO:0000313" key="2">
    <source>
        <dbReference type="EMBL" id="CZS96370.1"/>
    </source>
</evidence>
<gene>
    <name evidence="2" type="ORF">RCO7_04928</name>
</gene>
<accession>A0A1E1KEF9</accession>
<feature type="compositionally biased region" description="Basic residues" evidence="1">
    <location>
        <begin position="1"/>
        <end position="12"/>
    </location>
</feature>
<feature type="region of interest" description="Disordered" evidence="1">
    <location>
        <begin position="1"/>
        <end position="49"/>
    </location>
</feature>
<sequence length="183" mass="20817">MVHARSSRRSRPSFRPSQPRTRASSLSSSSSRNSSSSSSSTNTNTTHSTNYIDTTYIDTIGGVTIHLSKLGFSNSKNAHYPRSSAWQADMKVYLDAKGMGDCIRPSHETDNFTYIEDEVHAKMDRERKAMIWFSVAEGLRREHLLDLCERNKTSEDVWRRIHERLGAGKVYVPLPELCVDEEF</sequence>
<evidence type="ECO:0000313" key="3">
    <source>
        <dbReference type="Proteomes" id="UP000178129"/>
    </source>
</evidence>
<dbReference type="Proteomes" id="UP000178129">
    <property type="component" value="Unassembled WGS sequence"/>
</dbReference>
<dbReference type="AlphaFoldDB" id="A0A1E1KEF9"/>
<comment type="caution">
    <text evidence="2">The sequence shown here is derived from an EMBL/GenBank/DDBJ whole genome shotgun (WGS) entry which is preliminary data.</text>
</comment>
<keyword evidence="3" id="KW-1185">Reference proteome</keyword>
<evidence type="ECO:0000256" key="1">
    <source>
        <dbReference type="SAM" id="MobiDB-lite"/>
    </source>
</evidence>
<name>A0A1E1KEF9_9HELO</name>